<dbReference type="AlphaFoldDB" id="A0A699XAA6"/>
<dbReference type="EMBL" id="BKCJ011831661">
    <property type="protein sequence ID" value="GFD56627.1"/>
    <property type="molecule type" value="Genomic_DNA"/>
</dbReference>
<gene>
    <name evidence="1" type="ORF">Tci_928596</name>
</gene>
<proteinExistence type="predicted"/>
<evidence type="ECO:0000313" key="1">
    <source>
        <dbReference type="EMBL" id="GFD56627.1"/>
    </source>
</evidence>
<protein>
    <submittedName>
        <fullName evidence="1">Uncharacterized protein</fullName>
    </submittedName>
</protein>
<accession>A0A699XAA6</accession>
<sequence>MSTSRNWTYHCKVDALLILEGIQQPHKPLALCCGQNITLRQYVADFVQLEEQRLAHD</sequence>
<comment type="caution">
    <text evidence="1">The sequence shown here is derived from an EMBL/GenBank/DDBJ whole genome shotgun (WGS) entry which is preliminary data.</text>
</comment>
<organism evidence="1">
    <name type="scientific">Tanacetum cinerariifolium</name>
    <name type="common">Dalmatian daisy</name>
    <name type="synonym">Chrysanthemum cinerariifolium</name>
    <dbReference type="NCBI Taxonomy" id="118510"/>
    <lineage>
        <taxon>Eukaryota</taxon>
        <taxon>Viridiplantae</taxon>
        <taxon>Streptophyta</taxon>
        <taxon>Embryophyta</taxon>
        <taxon>Tracheophyta</taxon>
        <taxon>Spermatophyta</taxon>
        <taxon>Magnoliopsida</taxon>
        <taxon>eudicotyledons</taxon>
        <taxon>Gunneridae</taxon>
        <taxon>Pentapetalae</taxon>
        <taxon>asterids</taxon>
        <taxon>campanulids</taxon>
        <taxon>Asterales</taxon>
        <taxon>Asteraceae</taxon>
        <taxon>Asteroideae</taxon>
        <taxon>Anthemideae</taxon>
        <taxon>Anthemidinae</taxon>
        <taxon>Tanacetum</taxon>
    </lineage>
</organism>
<reference evidence="1" key="1">
    <citation type="journal article" date="2019" name="Sci. Rep.">
        <title>Draft genome of Tanacetum cinerariifolium, the natural source of mosquito coil.</title>
        <authorList>
            <person name="Yamashiro T."/>
            <person name="Shiraishi A."/>
            <person name="Satake H."/>
            <person name="Nakayama K."/>
        </authorList>
    </citation>
    <scope>NUCLEOTIDE SEQUENCE</scope>
</reference>
<feature type="non-terminal residue" evidence="1">
    <location>
        <position position="57"/>
    </location>
</feature>
<name>A0A699XAA6_TANCI</name>